<feature type="compositionally biased region" description="Acidic residues" evidence="2">
    <location>
        <begin position="192"/>
        <end position="201"/>
    </location>
</feature>
<evidence type="ECO:0000256" key="2">
    <source>
        <dbReference type="SAM" id="MobiDB-lite"/>
    </source>
</evidence>
<protein>
    <recommendedName>
        <fullName evidence="3">K-box domain-containing protein</fullName>
    </recommendedName>
</protein>
<dbReference type="Proteomes" id="UP000541444">
    <property type="component" value="Unassembled WGS sequence"/>
</dbReference>
<comment type="caution">
    <text evidence="4">The sequence shown here is derived from an EMBL/GenBank/DDBJ whole genome shotgun (WGS) entry which is preliminary data.</text>
</comment>
<dbReference type="GO" id="GO:0005634">
    <property type="term" value="C:nucleus"/>
    <property type="evidence" value="ECO:0007669"/>
    <property type="project" value="InterPro"/>
</dbReference>
<dbReference type="OrthoDB" id="1898716at2759"/>
<proteinExistence type="predicted"/>
<feature type="region of interest" description="Disordered" evidence="2">
    <location>
        <begin position="175"/>
        <end position="201"/>
    </location>
</feature>
<dbReference type="EMBL" id="JACGCM010001165">
    <property type="protein sequence ID" value="KAF6160399.1"/>
    <property type="molecule type" value="Genomic_DNA"/>
</dbReference>
<evidence type="ECO:0000259" key="3">
    <source>
        <dbReference type="PROSITE" id="PS51297"/>
    </source>
</evidence>
<name>A0A7J7MZL7_9MAGN</name>
<organism evidence="4 5">
    <name type="scientific">Kingdonia uniflora</name>
    <dbReference type="NCBI Taxonomy" id="39325"/>
    <lineage>
        <taxon>Eukaryota</taxon>
        <taxon>Viridiplantae</taxon>
        <taxon>Streptophyta</taxon>
        <taxon>Embryophyta</taxon>
        <taxon>Tracheophyta</taxon>
        <taxon>Spermatophyta</taxon>
        <taxon>Magnoliopsida</taxon>
        <taxon>Ranunculales</taxon>
        <taxon>Circaeasteraceae</taxon>
        <taxon>Kingdonia</taxon>
    </lineage>
</organism>
<dbReference type="AlphaFoldDB" id="A0A7J7MZL7"/>
<evidence type="ECO:0000256" key="1">
    <source>
        <dbReference type="SAM" id="Coils"/>
    </source>
</evidence>
<dbReference type="GO" id="GO:0003700">
    <property type="term" value="F:DNA-binding transcription factor activity"/>
    <property type="evidence" value="ECO:0007669"/>
    <property type="project" value="InterPro"/>
</dbReference>
<feature type="domain" description="K-box" evidence="3">
    <location>
        <begin position="70"/>
        <end position="160"/>
    </location>
</feature>
<gene>
    <name evidence="4" type="ORF">GIB67_019168</name>
</gene>
<dbReference type="Pfam" id="PF01486">
    <property type="entry name" value="K-box"/>
    <property type="match status" value="1"/>
</dbReference>
<sequence>MAAYIIMGAMQLGRFVVGDNIGKLMPSGFSWFYVLVCLVSDSVNIQKTIDRYQRYTKDEKVNSNPTEENVQHLKYETANMTKKIEHLEAYKRKLTGEDLESCSTDELHQMEKQLERSLSSIRQQKNQLFKEKIEQLKQKEKFLLEEKAMLYEKCGIPPEQQTKQPLEIMPLISQNSQNSEVENEIVPSCREEDSEEDTEVETELFIGWSGRGRTHQSSKKAS</sequence>
<dbReference type="InterPro" id="IPR002487">
    <property type="entry name" value="TF_Kbox"/>
</dbReference>
<dbReference type="PROSITE" id="PS51297">
    <property type="entry name" value="K_BOX"/>
    <property type="match status" value="1"/>
</dbReference>
<accession>A0A7J7MZL7</accession>
<keyword evidence="1" id="KW-0175">Coiled coil</keyword>
<keyword evidence="5" id="KW-1185">Reference proteome</keyword>
<evidence type="ECO:0000313" key="5">
    <source>
        <dbReference type="Proteomes" id="UP000541444"/>
    </source>
</evidence>
<reference evidence="4 5" key="1">
    <citation type="journal article" date="2020" name="IScience">
        <title>Genome Sequencing of the Endangered Kingdonia uniflora (Circaeasteraceae, Ranunculales) Reveals Potential Mechanisms of Evolutionary Specialization.</title>
        <authorList>
            <person name="Sun Y."/>
            <person name="Deng T."/>
            <person name="Zhang A."/>
            <person name="Moore M.J."/>
            <person name="Landis J.B."/>
            <person name="Lin N."/>
            <person name="Zhang H."/>
            <person name="Zhang X."/>
            <person name="Huang J."/>
            <person name="Zhang X."/>
            <person name="Sun H."/>
            <person name="Wang H."/>
        </authorList>
    </citation>
    <scope>NUCLEOTIDE SEQUENCE [LARGE SCALE GENOMIC DNA]</scope>
    <source>
        <strain evidence="4">TB1705</strain>
        <tissue evidence="4">Leaf</tissue>
    </source>
</reference>
<evidence type="ECO:0000313" key="4">
    <source>
        <dbReference type="EMBL" id="KAF6160399.1"/>
    </source>
</evidence>
<feature type="coiled-coil region" evidence="1">
    <location>
        <begin position="107"/>
        <end position="153"/>
    </location>
</feature>